<evidence type="ECO:0000259" key="2">
    <source>
        <dbReference type="PROSITE" id="PS50043"/>
    </source>
</evidence>
<evidence type="ECO:0000313" key="3">
    <source>
        <dbReference type="EMBL" id="CAG6392156.1"/>
    </source>
</evidence>
<reference evidence="3" key="1">
    <citation type="submission" date="2021-05" db="EMBL/GenBank/DDBJ databases">
        <authorList>
            <person name="Arsene-Ploetze F."/>
        </authorList>
    </citation>
    <scope>NUCLEOTIDE SEQUENCE</scope>
    <source>
        <strain evidence="3">DSM 42138</strain>
    </source>
</reference>
<dbReference type="Proteomes" id="UP001152519">
    <property type="component" value="Unassembled WGS sequence"/>
</dbReference>
<dbReference type="PANTHER" id="PTHR34293">
    <property type="entry name" value="HTH-TYPE TRANSCRIPTIONAL REGULATOR TRMBL2"/>
    <property type="match status" value="1"/>
</dbReference>
<dbReference type="SMART" id="SM00421">
    <property type="entry name" value="HTH_LUXR"/>
    <property type="match status" value="1"/>
</dbReference>
<protein>
    <submittedName>
        <fullName evidence="3">Regulatory protein, luxR family</fullName>
    </submittedName>
</protein>
<evidence type="ECO:0000313" key="4">
    <source>
        <dbReference type="Proteomes" id="UP001152519"/>
    </source>
</evidence>
<dbReference type="CDD" id="cd06170">
    <property type="entry name" value="LuxR_C_like"/>
    <property type="match status" value="1"/>
</dbReference>
<sequence>MVTGRVRSLRALDPQELPMDTSADDPWTGAGPESPAGTGRDLGAESGRDPGAGTGPGPWAGAGLDPLAGRILDHLVHHPVSGTAAVAAAVAAPAAAVGRALRSLEAERLVIRAPGRPTRWSVGPPRVSLGSLLARRRQELALAEEHMEQLDEVYRALAHPRATPRPVEVLEDEGEVAACYLHLLTTSRHEVLHLAKPPYVTATPDGPGPRQRPASVTARDGVQLRSVYDSEGLTDPVSLETAVRGTSLLRGDLRISSGLPVKLALFDRTAALLPLRGDRPGLGSLLVHSPALLDVLAAFFESIWERAVPMSLETLRDWRVPYQAPLGGEPDARTREILHLMATGLKDEAIARVLGVSRRTVQKHVSEAVQTLGARTRFQVALLAAERGWLTGFAASRGGPPVGGGDGGDGGDHDR</sequence>
<feature type="compositionally biased region" description="Gly residues" evidence="1">
    <location>
        <begin position="50"/>
        <end position="60"/>
    </location>
</feature>
<comment type="caution">
    <text evidence="3">The sequence shown here is derived from an EMBL/GenBank/DDBJ whole genome shotgun (WGS) entry which is preliminary data.</text>
</comment>
<gene>
    <name evidence="3" type="ORF">SCOCK_150128</name>
</gene>
<dbReference type="InterPro" id="IPR051797">
    <property type="entry name" value="TrmB-like"/>
</dbReference>
<proteinExistence type="predicted"/>
<dbReference type="InterPro" id="IPR036388">
    <property type="entry name" value="WH-like_DNA-bd_sf"/>
</dbReference>
<dbReference type="InterPro" id="IPR036390">
    <property type="entry name" value="WH_DNA-bd_sf"/>
</dbReference>
<keyword evidence="4" id="KW-1185">Reference proteome</keyword>
<dbReference type="PANTHER" id="PTHR34293:SF1">
    <property type="entry name" value="HTH-TYPE TRANSCRIPTIONAL REGULATOR TRMBL2"/>
    <property type="match status" value="1"/>
</dbReference>
<dbReference type="SUPFAM" id="SSF46785">
    <property type="entry name" value="Winged helix' DNA-binding domain"/>
    <property type="match status" value="1"/>
</dbReference>
<feature type="region of interest" description="Disordered" evidence="1">
    <location>
        <begin position="1"/>
        <end position="61"/>
    </location>
</feature>
<organism evidence="3 4">
    <name type="scientific">Actinacidiphila cocklensis</name>
    <dbReference type="NCBI Taxonomy" id="887465"/>
    <lineage>
        <taxon>Bacteria</taxon>
        <taxon>Bacillati</taxon>
        <taxon>Actinomycetota</taxon>
        <taxon>Actinomycetes</taxon>
        <taxon>Kitasatosporales</taxon>
        <taxon>Streptomycetaceae</taxon>
        <taxon>Actinacidiphila</taxon>
    </lineage>
</organism>
<feature type="domain" description="HTH luxR-type" evidence="2">
    <location>
        <begin position="327"/>
        <end position="388"/>
    </location>
</feature>
<dbReference type="Gene3D" id="1.10.10.10">
    <property type="entry name" value="Winged helix-like DNA-binding domain superfamily/Winged helix DNA-binding domain"/>
    <property type="match status" value="1"/>
</dbReference>
<dbReference type="GO" id="GO:0003677">
    <property type="term" value="F:DNA binding"/>
    <property type="evidence" value="ECO:0007669"/>
    <property type="project" value="InterPro"/>
</dbReference>
<dbReference type="EMBL" id="CAJSLV010000043">
    <property type="protein sequence ID" value="CAG6392156.1"/>
    <property type="molecule type" value="Genomic_DNA"/>
</dbReference>
<dbReference type="AlphaFoldDB" id="A0A9W4GR18"/>
<dbReference type="InterPro" id="IPR016032">
    <property type="entry name" value="Sig_transdc_resp-reg_C-effctor"/>
</dbReference>
<dbReference type="GO" id="GO:0006355">
    <property type="term" value="P:regulation of DNA-templated transcription"/>
    <property type="evidence" value="ECO:0007669"/>
    <property type="project" value="InterPro"/>
</dbReference>
<dbReference type="SUPFAM" id="SSF46894">
    <property type="entry name" value="C-terminal effector domain of the bipartite response regulators"/>
    <property type="match status" value="1"/>
</dbReference>
<dbReference type="InterPro" id="IPR000792">
    <property type="entry name" value="Tscrpt_reg_LuxR_C"/>
</dbReference>
<dbReference type="Pfam" id="PF00196">
    <property type="entry name" value="GerE"/>
    <property type="match status" value="1"/>
</dbReference>
<feature type="region of interest" description="Disordered" evidence="1">
    <location>
        <begin position="395"/>
        <end position="415"/>
    </location>
</feature>
<accession>A0A9W4GR18</accession>
<name>A0A9W4GR18_9ACTN</name>
<dbReference type="PROSITE" id="PS50043">
    <property type="entry name" value="HTH_LUXR_2"/>
    <property type="match status" value="1"/>
</dbReference>
<evidence type="ECO:0000256" key="1">
    <source>
        <dbReference type="SAM" id="MobiDB-lite"/>
    </source>
</evidence>